<keyword evidence="5" id="KW-0067">ATP-binding</keyword>
<dbReference type="InterPro" id="IPR045851">
    <property type="entry name" value="AMP-bd_C_sf"/>
</dbReference>
<evidence type="ECO:0000256" key="4">
    <source>
        <dbReference type="ARBA" id="ARBA00022832"/>
    </source>
</evidence>
<evidence type="ECO:0000313" key="11">
    <source>
        <dbReference type="Proteomes" id="UP000614601"/>
    </source>
</evidence>
<comment type="similarity">
    <text evidence="1">Belongs to the ATP-dependent AMP-binding enzyme family.</text>
</comment>
<keyword evidence="11" id="KW-1185">Reference proteome</keyword>
<keyword evidence="2" id="KW-0436">Ligase</keyword>
<keyword evidence="4" id="KW-0276">Fatty acid metabolism</keyword>
<dbReference type="InterPro" id="IPR020459">
    <property type="entry name" value="AMP-binding"/>
</dbReference>
<dbReference type="GO" id="GO:0030182">
    <property type="term" value="P:neuron differentiation"/>
    <property type="evidence" value="ECO:0007669"/>
    <property type="project" value="TreeGrafter"/>
</dbReference>
<evidence type="ECO:0000256" key="2">
    <source>
        <dbReference type="ARBA" id="ARBA00022598"/>
    </source>
</evidence>
<sequence length="733" mass="82041">MPDHKSGAAGNRRLEQELVENDRPIAIQALNVILQIFLFFYDAIVFIPFKIFADPDKKVARSERIKASPSIEDDPSSGWRHVDTIGRDLVSNVYNGCATLGEIWDKNVREYGPLNCMGTRQLLDGEEVQKDGKVFQQLTLGQYDFETFSAVHSKVERVSKGLDSLGLKKGEHVIIFAETRAEWMQSALACFKNGYPVITVYATLGDEAVAYAMKECDAKVIFTTRNLLSKVAKALPTCPSIETIIYYQEHYRMIDDTGYATDAQKNQFRDVEKSLYSFEELLDLGDGRDNVKVDVKPDDLAMIMYTSGTTGNPKGVMLSHRNIIAAISGQGCVLTVSQEDTFIGYLPLAHILEVCAELVIYSKGACIGYSSAQTLFDRAAKIKKGTKGDCAVLKPTLIACVPAVMDRIFKAVTDEVKSKSPFFREIFRICYERKRARYEEGYVSLVMNKLAFHKIGKLLGGNLRYVLSGGAPLNPETQRFMNICFCCPVVQGYGLTETCGAATLADEHDLSTGSVGPPLRCCEIKLREWPEAGYSPENEVPQGEILITGDNVALGYYNNEEKTNEDFITIDDKRYFATGDIGEFRWDGSLRVIDRKKDLIKLAHGEYVSLGKVETSLLTNPLVDNICVYGDSQKDYLIALVVPNQKNLEKLAEDNGIKGEWKDVCENKKTAEIMNKELGNFVKSKLQRVEIPKKVVLCHEPWTPASGLLTEALKLKRKNIEKEFEEEIKEAYQ</sequence>
<name>A0A811KJE4_9BILA</name>
<evidence type="ECO:0000256" key="1">
    <source>
        <dbReference type="ARBA" id="ARBA00006432"/>
    </source>
</evidence>
<evidence type="ECO:0000256" key="5">
    <source>
        <dbReference type="ARBA" id="ARBA00022840"/>
    </source>
</evidence>
<dbReference type="EMBL" id="CAJFDH010000003">
    <property type="protein sequence ID" value="CAD5215880.1"/>
    <property type="molecule type" value="Genomic_DNA"/>
</dbReference>
<dbReference type="InterPro" id="IPR020845">
    <property type="entry name" value="AMP-binding_CS"/>
</dbReference>
<proteinExistence type="inferred from homology"/>
<dbReference type="SUPFAM" id="SSF56801">
    <property type="entry name" value="Acetyl-CoA synthetase-like"/>
    <property type="match status" value="1"/>
</dbReference>
<comment type="catalytic activity">
    <reaction evidence="6">
        <text>a long-chain fatty acid + ATP + CoA = a long-chain fatty acyl-CoA + AMP + diphosphate</text>
        <dbReference type="Rhea" id="RHEA:15421"/>
        <dbReference type="ChEBI" id="CHEBI:30616"/>
        <dbReference type="ChEBI" id="CHEBI:33019"/>
        <dbReference type="ChEBI" id="CHEBI:57287"/>
        <dbReference type="ChEBI" id="CHEBI:57560"/>
        <dbReference type="ChEBI" id="CHEBI:83139"/>
        <dbReference type="ChEBI" id="CHEBI:456215"/>
        <dbReference type="EC" id="6.2.1.3"/>
    </reaction>
    <physiologicalReaction direction="left-to-right" evidence="6">
        <dbReference type="Rhea" id="RHEA:15422"/>
    </physiologicalReaction>
</comment>
<dbReference type="AlphaFoldDB" id="A0A811KJE4"/>
<dbReference type="InterPro" id="IPR025110">
    <property type="entry name" value="AMP-bd_C"/>
</dbReference>
<accession>A0A811KJE4</accession>
<dbReference type="OrthoDB" id="1700726at2759"/>
<dbReference type="InterPro" id="IPR000873">
    <property type="entry name" value="AMP-dep_synth/lig_dom"/>
</dbReference>
<keyword evidence="3" id="KW-0547">Nucleotide-binding</keyword>
<feature type="domain" description="AMP-dependent synthetase/ligase" evidence="8">
    <location>
        <begin position="143"/>
        <end position="557"/>
    </location>
</feature>
<dbReference type="GO" id="GO:0004467">
    <property type="term" value="F:long-chain fatty acid-CoA ligase activity"/>
    <property type="evidence" value="ECO:0007669"/>
    <property type="project" value="UniProtKB-EC"/>
</dbReference>
<dbReference type="Gene3D" id="3.40.50.12780">
    <property type="entry name" value="N-terminal domain of ligase-like"/>
    <property type="match status" value="1"/>
</dbReference>
<dbReference type="PROSITE" id="PS00455">
    <property type="entry name" value="AMP_BINDING"/>
    <property type="match status" value="1"/>
</dbReference>
<dbReference type="GO" id="GO:0035336">
    <property type="term" value="P:long-chain fatty-acyl-CoA metabolic process"/>
    <property type="evidence" value="ECO:0007669"/>
    <property type="project" value="TreeGrafter"/>
</dbReference>
<evidence type="ECO:0000256" key="3">
    <source>
        <dbReference type="ARBA" id="ARBA00022741"/>
    </source>
</evidence>
<dbReference type="EC" id="6.2.1.3" evidence="7"/>
<protein>
    <recommendedName>
        <fullName evidence="7">long-chain-fatty-acid--CoA ligase</fullName>
        <ecNumber evidence="7">6.2.1.3</ecNumber>
    </recommendedName>
</protein>
<reference evidence="10" key="1">
    <citation type="submission" date="2020-09" db="EMBL/GenBank/DDBJ databases">
        <authorList>
            <person name="Kikuchi T."/>
        </authorList>
    </citation>
    <scope>NUCLEOTIDE SEQUENCE</scope>
    <source>
        <strain evidence="10">SH1</strain>
    </source>
</reference>
<evidence type="ECO:0000259" key="9">
    <source>
        <dbReference type="Pfam" id="PF13193"/>
    </source>
</evidence>
<dbReference type="Proteomes" id="UP000614601">
    <property type="component" value="Unassembled WGS sequence"/>
</dbReference>
<dbReference type="GO" id="GO:0005783">
    <property type="term" value="C:endoplasmic reticulum"/>
    <property type="evidence" value="ECO:0007669"/>
    <property type="project" value="TreeGrafter"/>
</dbReference>
<feature type="domain" description="AMP-binding enzyme C-terminal" evidence="9">
    <location>
        <begin position="612"/>
        <end position="698"/>
    </location>
</feature>
<dbReference type="PANTHER" id="PTHR43272">
    <property type="entry name" value="LONG-CHAIN-FATTY-ACID--COA LIGASE"/>
    <property type="match status" value="1"/>
</dbReference>
<gene>
    <name evidence="10" type="ORF">BOKJ2_LOCUS6314</name>
</gene>
<dbReference type="GO" id="GO:0005886">
    <property type="term" value="C:plasma membrane"/>
    <property type="evidence" value="ECO:0007669"/>
    <property type="project" value="TreeGrafter"/>
</dbReference>
<dbReference type="InterPro" id="IPR042099">
    <property type="entry name" value="ANL_N_sf"/>
</dbReference>
<dbReference type="PANTHER" id="PTHR43272:SF83">
    <property type="entry name" value="ACYL-COA SYNTHETASE LONG-CHAIN, ISOFORM J"/>
    <property type="match status" value="1"/>
</dbReference>
<dbReference type="EMBL" id="CAJFCW020000003">
    <property type="protein sequence ID" value="CAG9104956.1"/>
    <property type="molecule type" value="Genomic_DNA"/>
</dbReference>
<evidence type="ECO:0000256" key="6">
    <source>
        <dbReference type="ARBA" id="ARBA00024484"/>
    </source>
</evidence>
<dbReference type="Gene3D" id="3.30.300.30">
    <property type="match status" value="1"/>
</dbReference>
<dbReference type="PRINTS" id="PR00154">
    <property type="entry name" value="AMPBINDING"/>
</dbReference>
<comment type="caution">
    <text evidence="10">The sequence shown here is derived from an EMBL/GenBank/DDBJ whole genome shotgun (WGS) entry which is preliminary data.</text>
</comment>
<evidence type="ECO:0000259" key="8">
    <source>
        <dbReference type="Pfam" id="PF00501"/>
    </source>
</evidence>
<keyword evidence="4" id="KW-0443">Lipid metabolism</keyword>
<dbReference type="GO" id="GO:0005524">
    <property type="term" value="F:ATP binding"/>
    <property type="evidence" value="ECO:0007669"/>
    <property type="project" value="UniProtKB-KW"/>
</dbReference>
<dbReference type="GO" id="GO:0005811">
    <property type="term" value="C:lipid droplet"/>
    <property type="evidence" value="ECO:0007669"/>
    <property type="project" value="TreeGrafter"/>
</dbReference>
<dbReference type="Pfam" id="PF13193">
    <property type="entry name" value="AMP-binding_C"/>
    <property type="match status" value="1"/>
</dbReference>
<organism evidence="10 11">
    <name type="scientific">Bursaphelenchus okinawaensis</name>
    <dbReference type="NCBI Taxonomy" id="465554"/>
    <lineage>
        <taxon>Eukaryota</taxon>
        <taxon>Metazoa</taxon>
        <taxon>Ecdysozoa</taxon>
        <taxon>Nematoda</taxon>
        <taxon>Chromadorea</taxon>
        <taxon>Rhabditida</taxon>
        <taxon>Tylenchina</taxon>
        <taxon>Tylenchomorpha</taxon>
        <taxon>Aphelenchoidea</taxon>
        <taxon>Aphelenchoididae</taxon>
        <taxon>Bursaphelenchus</taxon>
    </lineage>
</organism>
<dbReference type="Pfam" id="PF00501">
    <property type="entry name" value="AMP-binding"/>
    <property type="match status" value="1"/>
</dbReference>
<dbReference type="Proteomes" id="UP000783686">
    <property type="component" value="Unassembled WGS sequence"/>
</dbReference>
<evidence type="ECO:0000313" key="10">
    <source>
        <dbReference type="EMBL" id="CAD5215880.1"/>
    </source>
</evidence>
<evidence type="ECO:0000256" key="7">
    <source>
        <dbReference type="ARBA" id="ARBA00026121"/>
    </source>
</evidence>